<dbReference type="SUPFAM" id="SSF53850">
    <property type="entry name" value="Periplasmic binding protein-like II"/>
    <property type="match status" value="1"/>
</dbReference>
<comment type="caution">
    <text evidence="6">The sequence shown here is derived from an EMBL/GenBank/DDBJ whole genome shotgun (WGS) entry which is preliminary data.</text>
</comment>
<organism evidence="6 7">
    <name type="scientific">Phytohabitans aurantiacus</name>
    <dbReference type="NCBI Taxonomy" id="3016789"/>
    <lineage>
        <taxon>Bacteria</taxon>
        <taxon>Bacillati</taxon>
        <taxon>Actinomycetota</taxon>
        <taxon>Actinomycetes</taxon>
        <taxon>Micromonosporales</taxon>
        <taxon>Micromonosporaceae</taxon>
    </lineage>
</organism>
<dbReference type="InterPro" id="IPR000847">
    <property type="entry name" value="LysR_HTH_N"/>
</dbReference>
<dbReference type="PANTHER" id="PTHR30419">
    <property type="entry name" value="HTH-TYPE TRANSCRIPTIONAL REGULATOR YBHD"/>
    <property type="match status" value="1"/>
</dbReference>
<keyword evidence="7" id="KW-1185">Reference proteome</keyword>
<dbReference type="Proteomes" id="UP001144280">
    <property type="component" value="Unassembled WGS sequence"/>
</dbReference>
<evidence type="ECO:0000256" key="3">
    <source>
        <dbReference type="ARBA" id="ARBA00023125"/>
    </source>
</evidence>
<dbReference type="PRINTS" id="PR00039">
    <property type="entry name" value="HTHLYSR"/>
</dbReference>
<dbReference type="Pfam" id="PF03466">
    <property type="entry name" value="LysR_substrate"/>
    <property type="match status" value="1"/>
</dbReference>
<dbReference type="Gene3D" id="3.40.190.290">
    <property type="match status" value="1"/>
</dbReference>
<dbReference type="EMBL" id="BSDI01000018">
    <property type="protein sequence ID" value="GLH98800.1"/>
    <property type="molecule type" value="Genomic_DNA"/>
</dbReference>
<dbReference type="InterPro" id="IPR036388">
    <property type="entry name" value="WH-like_DNA-bd_sf"/>
</dbReference>
<feature type="domain" description="HTH lysR-type" evidence="5">
    <location>
        <begin position="1"/>
        <end position="58"/>
    </location>
</feature>
<dbReference type="Gene3D" id="1.10.10.10">
    <property type="entry name" value="Winged helix-like DNA-binding domain superfamily/Winged helix DNA-binding domain"/>
    <property type="match status" value="1"/>
</dbReference>
<evidence type="ECO:0000259" key="5">
    <source>
        <dbReference type="PROSITE" id="PS50931"/>
    </source>
</evidence>
<keyword evidence="3" id="KW-0238">DNA-binding</keyword>
<comment type="similarity">
    <text evidence="1">Belongs to the LysR transcriptional regulatory family.</text>
</comment>
<dbReference type="InterPro" id="IPR005119">
    <property type="entry name" value="LysR_subst-bd"/>
</dbReference>
<evidence type="ECO:0000256" key="4">
    <source>
        <dbReference type="ARBA" id="ARBA00023163"/>
    </source>
</evidence>
<name>A0ABQ5QW75_9ACTN</name>
<dbReference type="InterPro" id="IPR036390">
    <property type="entry name" value="WH_DNA-bd_sf"/>
</dbReference>
<keyword evidence="4" id="KW-0804">Transcription</keyword>
<dbReference type="Pfam" id="PF00126">
    <property type="entry name" value="HTH_1"/>
    <property type="match status" value="1"/>
</dbReference>
<keyword evidence="2" id="KW-0805">Transcription regulation</keyword>
<protein>
    <submittedName>
        <fullName evidence="6">LysR family transcriptional regulator</fullName>
    </submittedName>
</protein>
<dbReference type="CDD" id="cd05466">
    <property type="entry name" value="PBP2_LTTR_substrate"/>
    <property type="match status" value="1"/>
</dbReference>
<dbReference type="InterPro" id="IPR050950">
    <property type="entry name" value="HTH-type_LysR_regulators"/>
</dbReference>
<evidence type="ECO:0000256" key="1">
    <source>
        <dbReference type="ARBA" id="ARBA00009437"/>
    </source>
</evidence>
<sequence length="302" mass="32220">MQIQHLRYFVAVANLGHFTRAAESLGVTQPTLSKQIHSLEADIGAPLLDRARGGATLTPAGAVLLPIARRILADVDTARREVQDLVGLRRGRLRIGATPSVATSLVPQVLRRFRAAYPAIDLHVEESGSQDLVGHLTGGELDLALIILPEHGTDPALSAEPILRESLVVASSEPLPTSSVQIDDLREQPLVMFRTGYDLRDATLEACRREGFTPPFAVEGGEMDTVLGLVEAGLGVALVPSMVIANRPGLRATPLAAPGIRRTIALAHRRESSLTHAASALRDTLLHHLREASLPPGVSLAV</sequence>
<proteinExistence type="inferred from homology"/>
<evidence type="ECO:0000313" key="7">
    <source>
        <dbReference type="Proteomes" id="UP001144280"/>
    </source>
</evidence>
<accession>A0ABQ5QW75</accession>
<dbReference type="SUPFAM" id="SSF46785">
    <property type="entry name" value="Winged helix' DNA-binding domain"/>
    <property type="match status" value="1"/>
</dbReference>
<reference evidence="6" key="1">
    <citation type="submission" date="2022-12" db="EMBL/GenBank/DDBJ databases">
        <title>New Phytohabitans aurantiacus sp. RD004123 nov., an actinomycete isolated from soil.</title>
        <authorList>
            <person name="Triningsih D.W."/>
            <person name="Harunari E."/>
            <person name="Igarashi Y."/>
        </authorList>
    </citation>
    <scope>NUCLEOTIDE SEQUENCE</scope>
    <source>
        <strain evidence="6">RD004123</strain>
    </source>
</reference>
<dbReference type="PROSITE" id="PS50931">
    <property type="entry name" value="HTH_LYSR"/>
    <property type="match status" value="1"/>
</dbReference>
<evidence type="ECO:0000256" key="2">
    <source>
        <dbReference type="ARBA" id="ARBA00023015"/>
    </source>
</evidence>
<gene>
    <name evidence="6" type="ORF">Pa4123_40750</name>
</gene>
<evidence type="ECO:0000313" key="6">
    <source>
        <dbReference type="EMBL" id="GLH98800.1"/>
    </source>
</evidence>